<dbReference type="InterPro" id="IPR005321">
    <property type="entry name" value="Peptidase_S58_DmpA"/>
</dbReference>
<dbReference type="Pfam" id="PF03576">
    <property type="entry name" value="Peptidase_S58"/>
    <property type="match status" value="1"/>
</dbReference>
<sequence>MDGKILQRLGIKIGHYTDKKNLTGTTVFIAEKGAHVGIDVRGSNTGTFNTPMYGIKGTAETVNGVVLTGGSTFGLESVLGAMQYLEEHRIGYMTRAALIPGMTGAVIYDLAVGNNIRPGKKEGYLVAENASYNNLGQGNIGVGTGATTGKWFAGRKIKGGFGMGLTTLPEDIMVGAFVVTNSLGDIVNPETNKFYCDEGGWSLDNKKMTADVEKLSGLMKMSFTTLAVIATNVVMDRRQLIKVAELAHDGMARAVFPVHTMMDGDTIFALSSLSGDRKEFPKAWSGTMIDVVGIAAQDALMKAIKNSVLHAESIEDFPAYK</sequence>
<dbReference type="STRING" id="1802069.A2970_01185"/>
<accession>A0A1F7J9X4</accession>
<dbReference type="SUPFAM" id="SSF56266">
    <property type="entry name" value="DmpA/ArgJ-like"/>
    <property type="match status" value="1"/>
</dbReference>
<evidence type="ECO:0008006" key="4">
    <source>
        <dbReference type="Google" id="ProtNLM"/>
    </source>
</evidence>
<dbReference type="PANTHER" id="PTHR36512">
    <property type="entry name" value="D-AMINOPEPTIDASE"/>
    <property type="match status" value="1"/>
</dbReference>
<evidence type="ECO:0000313" key="2">
    <source>
        <dbReference type="EMBL" id="OGK52421.1"/>
    </source>
</evidence>
<dbReference type="AlphaFoldDB" id="A0A1F7J9X4"/>
<dbReference type="GO" id="GO:0004177">
    <property type="term" value="F:aminopeptidase activity"/>
    <property type="evidence" value="ECO:0007669"/>
    <property type="project" value="TreeGrafter"/>
</dbReference>
<comment type="similarity">
    <text evidence="1">Belongs to the peptidase S58 family.</text>
</comment>
<name>A0A1F7J9X4_9BACT</name>
<protein>
    <recommendedName>
        <fullName evidence="4">Peptidase S58</fullName>
    </recommendedName>
</protein>
<evidence type="ECO:0000313" key="3">
    <source>
        <dbReference type="Proteomes" id="UP000178857"/>
    </source>
</evidence>
<dbReference type="Proteomes" id="UP000178857">
    <property type="component" value="Unassembled WGS sequence"/>
</dbReference>
<dbReference type="InterPro" id="IPR016117">
    <property type="entry name" value="ArgJ-like_dom_sf"/>
</dbReference>
<proteinExistence type="inferred from homology"/>
<comment type="caution">
    <text evidence="2">The sequence shown here is derived from an EMBL/GenBank/DDBJ whole genome shotgun (WGS) entry which is preliminary data.</text>
</comment>
<organism evidence="2 3">
    <name type="scientific">Candidatus Roizmanbacteria bacterium RIFCSPLOWO2_01_FULL_44_13</name>
    <dbReference type="NCBI Taxonomy" id="1802069"/>
    <lineage>
        <taxon>Bacteria</taxon>
        <taxon>Candidatus Roizmaniibacteriota</taxon>
    </lineage>
</organism>
<gene>
    <name evidence="2" type="ORF">A2970_01185</name>
</gene>
<reference evidence="2 3" key="1">
    <citation type="journal article" date="2016" name="Nat. Commun.">
        <title>Thousands of microbial genomes shed light on interconnected biogeochemical processes in an aquifer system.</title>
        <authorList>
            <person name="Anantharaman K."/>
            <person name="Brown C.T."/>
            <person name="Hug L.A."/>
            <person name="Sharon I."/>
            <person name="Castelle C.J."/>
            <person name="Probst A.J."/>
            <person name="Thomas B.C."/>
            <person name="Singh A."/>
            <person name="Wilkins M.J."/>
            <person name="Karaoz U."/>
            <person name="Brodie E.L."/>
            <person name="Williams K.H."/>
            <person name="Hubbard S.S."/>
            <person name="Banfield J.F."/>
        </authorList>
    </citation>
    <scope>NUCLEOTIDE SEQUENCE [LARGE SCALE GENOMIC DNA]</scope>
</reference>
<dbReference type="PANTHER" id="PTHR36512:SF3">
    <property type="entry name" value="BLR5678 PROTEIN"/>
    <property type="match status" value="1"/>
</dbReference>
<dbReference type="Gene3D" id="3.60.70.12">
    <property type="entry name" value="L-amino peptidase D-ALA esterase/amidase"/>
    <property type="match status" value="1"/>
</dbReference>
<dbReference type="EMBL" id="MGAT01000024">
    <property type="protein sequence ID" value="OGK52421.1"/>
    <property type="molecule type" value="Genomic_DNA"/>
</dbReference>
<evidence type="ECO:0000256" key="1">
    <source>
        <dbReference type="ARBA" id="ARBA00007068"/>
    </source>
</evidence>
<dbReference type="CDD" id="cd02252">
    <property type="entry name" value="nylC_like"/>
    <property type="match status" value="1"/>
</dbReference>